<feature type="region of interest" description="Disordered" evidence="1">
    <location>
        <begin position="376"/>
        <end position="405"/>
    </location>
</feature>
<feature type="compositionally biased region" description="Basic and acidic residues" evidence="1">
    <location>
        <begin position="303"/>
        <end position="317"/>
    </location>
</feature>
<dbReference type="EMBL" id="GL883153">
    <property type="protein sequence ID" value="EGF99850.1"/>
    <property type="molecule type" value="Genomic_DNA"/>
</dbReference>
<proteinExistence type="predicted"/>
<evidence type="ECO:0000256" key="1">
    <source>
        <dbReference type="SAM" id="MobiDB-lite"/>
    </source>
</evidence>
<evidence type="ECO:0000313" key="2">
    <source>
        <dbReference type="EMBL" id="EGF99850.1"/>
    </source>
</evidence>
<dbReference type="Proteomes" id="UP000001072">
    <property type="component" value="Unassembled WGS sequence"/>
</dbReference>
<accession>F4S604</accession>
<feature type="region of interest" description="Disordered" evidence="1">
    <location>
        <begin position="112"/>
        <end position="158"/>
    </location>
</feature>
<reference evidence="3" key="1">
    <citation type="journal article" date="2011" name="Proc. Natl. Acad. Sci. U.S.A.">
        <title>Obligate biotrophy features unraveled by the genomic analysis of rust fungi.</title>
        <authorList>
            <person name="Duplessis S."/>
            <person name="Cuomo C.A."/>
            <person name="Lin Y.-C."/>
            <person name="Aerts A."/>
            <person name="Tisserant E."/>
            <person name="Veneault-Fourrey C."/>
            <person name="Joly D.L."/>
            <person name="Hacquard S."/>
            <person name="Amselem J."/>
            <person name="Cantarel B.L."/>
            <person name="Chiu R."/>
            <person name="Coutinho P.M."/>
            <person name="Feau N."/>
            <person name="Field M."/>
            <person name="Frey P."/>
            <person name="Gelhaye E."/>
            <person name="Goldberg J."/>
            <person name="Grabherr M.G."/>
            <person name="Kodira C.D."/>
            <person name="Kohler A."/>
            <person name="Kuees U."/>
            <person name="Lindquist E.A."/>
            <person name="Lucas S.M."/>
            <person name="Mago R."/>
            <person name="Mauceli E."/>
            <person name="Morin E."/>
            <person name="Murat C."/>
            <person name="Pangilinan J.L."/>
            <person name="Park R."/>
            <person name="Pearson M."/>
            <person name="Quesneville H."/>
            <person name="Rouhier N."/>
            <person name="Sakthikumar S."/>
            <person name="Salamov A.A."/>
            <person name="Schmutz J."/>
            <person name="Selles B."/>
            <person name="Shapiro H."/>
            <person name="Tanguay P."/>
            <person name="Tuskan G.A."/>
            <person name="Henrissat B."/>
            <person name="Van de Peer Y."/>
            <person name="Rouze P."/>
            <person name="Ellis J.G."/>
            <person name="Dodds P.N."/>
            <person name="Schein J.E."/>
            <person name="Zhong S."/>
            <person name="Hamelin R.C."/>
            <person name="Grigoriev I.V."/>
            <person name="Szabo L.J."/>
            <person name="Martin F."/>
        </authorList>
    </citation>
    <scope>NUCLEOTIDE SEQUENCE [LARGE SCALE GENOMIC DNA]</scope>
    <source>
        <strain evidence="3">98AG31 / pathotype 3-4-7</strain>
    </source>
</reference>
<feature type="compositionally biased region" description="Polar residues" evidence="1">
    <location>
        <begin position="121"/>
        <end position="151"/>
    </location>
</feature>
<protein>
    <submittedName>
        <fullName evidence="2">Uncharacterized protein</fullName>
    </submittedName>
</protein>
<dbReference type="InParanoid" id="F4S604"/>
<feature type="compositionally biased region" description="Basic and acidic residues" evidence="1">
    <location>
        <begin position="327"/>
        <end position="336"/>
    </location>
</feature>
<feature type="region of interest" description="Disordered" evidence="1">
    <location>
        <begin position="1"/>
        <end position="71"/>
    </location>
</feature>
<dbReference type="HOGENOM" id="CLU_619760_0_0_1"/>
<gene>
    <name evidence="2" type="ORF">MELLADRAFT_68217</name>
</gene>
<keyword evidence="3" id="KW-1185">Reference proteome</keyword>
<dbReference type="GeneID" id="18930993"/>
<name>F4S604_MELLP</name>
<dbReference type="KEGG" id="mlr:MELLADRAFT_68217"/>
<feature type="compositionally biased region" description="Low complexity" evidence="1">
    <location>
        <begin position="1"/>
        <end position="23"/>
    </location>
</feature>
<feature type="compositionally biased region" description="Basic and acidic residues" evidence="1">
    <location>
        <begin position="377"/>
        <end position="393"/>
    </location>
</feature>
<feature type="compositionally biased region" description="Polar residues" evidence="1">
    <location>
        <begin position="49"/>
        <end position="71"/>
    </location>
</feature>
<sequence>MRQRSSSSSKARSLLRAPSRSLAPGNSPRKRRGSSNVPDVYTEPDPLMITSTSNYPPSTLRPTASSSDLPQITSTVENSNWISQRCVILGTNDKPQDFVATGTVSYFPEKESVPELEDINDPNQNLDRFDSSKTGSSLHSVQTDQQSPSKSRSVEDDNSKFTIMKAKCVEFISTTARRVQIKDTFASSEHIFPRQNQSTTEVGCKNIELNSSRGSKSENKQSWTKMLKKRTHNLVGKNDVSKNEHESIDEECTRNNQKILKRSKRIETPCEPEEIQDPLAQFKIAVMQFGIENTRPKLISLEEAQRNDERRKEEFSKSRCSTSRALTRPEDMDHSLHQKSVSLNKSESEILPTDDDFDHQKTGALKSCNELIAPSEAQHHRDQESQGEPKDAGVRLPTVTKRHASGSVITEIQTLKRRRSNIQAHAHVQEIPYRRKHTYFEI</sequence>
<feature type="region of interest" description="Disordered" evidence="1">
    <location>
        <begin position="302"/>
        <end position="359"/>
    </location>
</feature>
<evidence type="ECO:0000313" key="3">
    <source>
        <dbReference type="Proteomes" id="UP000001072"/>
    </source>
</evidence>
<dbReference type="VEuPathDB" id="FungiDB:MELLADRAFT_68217"/>
<dbReference type="RefSeq" id="XP_007416809.1">
    <property type="nucleotide sequence ID" value="XM_007416747.1"/>
</dbReference>
<dbReference type="OrthoDB" id="10415031at2759"/>
<organism evidence="3">
    <name type="scientific">Melampsora larici-populina (strain 98AG31 / pathotype 3-4-7)</name>
    <name type="common">Poplar leaf rust fungus</name>
    <dbReference type="NCBI Taxonomy" id="747676"/>
    <lineage>
        <taxon>Eukaryota</taxon>
        <taxon>Fungi</taxon>
        <taxon>Dikarya</taxon>
        <taxon>Basidiomycota</taxon>
        <taxon>Pucciniomycotina</taxon>
        <taxon>Pucciniomycetes</taxon>
        <taxon>Pucciniales</taxon>
        <taxon>Melampsoraceae</taxon>
        <taxon>Melampsora</taxon>
    </lineage>
</organism>
<dbReference type="AlphaFoldDB" id="F4S604"/>